<accession>A0AAV4Y7G4</accession>
<dbReference type="Proteomes" id="UP001054945">
    <property type="component" value="Unassembled WGS sequence"/>
</dbReference>
<dbReference type="EMBL" id="BPLR01001592">
    <property type="protein sequence ID" value="GIZ03347.1"/>
    <property type="molecule type" value="Genomic_DNA"/>
</dbReference>
<evidence type="ECO:0000313" key="2">
    <source>
        <dbReference type="Proteomes" id="UP001054945"/>
    </source>
</evidence>
<dbReference type="PROSITE" id="PS51257">
    <property type="entry name" value="PROKAR_LIPOPROTEIN"/>
    <property type="match status" value="1"/>
</dbReference>
<organism evidence="1 2">
    <name type="scientific">Caerostris extrusa</name>
    <name type="common">Bark spider</name>
    <name type="synonym">Caerostris bankana</name>
    <dbReference type="NCBI Taxonomy" id="172846"/>
    <lineage>
        <taxon>Eukaryota</taxon>
        <taxon>Metazoa</taxon>
        <taxon>Ecdysozoa</taxon>
        <taxon>Arthropoda</taxon>
        <taxon>Chelicerata</taxon>
        <taxon>Arachnida</taxon>
        <taxon>Araneae</taxon>
        <taxon>Araneomorphae</taxon>
        <taxon>Entelegynae</taxon>
        <taxon>Araneoidea</taxon>
        <taxon>Araneidae</taxon>
        <taxon>Caerostris</taxon>
    </lineage>
</organism>
<proteinExistence type="predicted"/>
<reference evidence="1 2" key="1">
    <citation type="submission" date="2021-06" db="EMBL/GenBank/DDBJ databases">
        <title>Caerostris extrusa draft genome.</title>
        <authorList>
            <person name="Kono N."/>
            <person name="Arakawa K."/>
        </authorList>
    </citation>
    <scope>NUCLEOTIDE SEQUENCE [LARGE SCALE GENOMIC DNA]</scope>
</reference>
<evidence type="ECO:0000313" key="1">
    <source>
        <dbReference type="EMBL" id="GIZ03347.1"/>
    </source>
</evidence>
<keyword evidence="2" id="KW-1185">Reference proteome</keyword>
<dbReference type="AlphaFoldDB" id="A0AAV4Y7G4"/>
<sequence>MTLERQTKSSETACEKVQTNGALGLGCPSEIVVHTDNVPVTHYSCVTKDEHFRRRHDEQKSPEMACGRVQTNGTRRLGCPSEIVVLADSEPLSPFFVQILH</sequence>
<gene>
    <name evidence="1" type="ORF">CEXT_131131</name>
</gene>
<protein>
    <submittedName>
        <fullName evidence="1">Uncharacterized protein</fullName>
    </submittedName>
</protein>
<name>A0AAV4Y7G4_CAEEX</name>
<comment type="caution">
    <text evidence="1">The sequence shown here is derived from an EMBL/GenBank/DDBJ whole genome shotgun (WGS) entry which is preliminary data.</text>
</comment>